<name>A0AA39C2K8_MICHY</name>
<dbReference type="EMBL" id="JAQQBR010002945">
    <property type="protein sequence ID" value="KAK0156850.1"/>
    <property type="molecule type" value="Genomic_DNA"/>
</dbReference>
<dbReference type="AlphaFoldDB" id="A0AA39C2K8"/>
<gene>
    <name evidence="1" type="ORF">PV327_011576</name>
</gene>
<evidence type="ECO:0000313" key="1">
    <source>
        <dbReference type="EMBL" id="KAK0156850.1"/>
    </source>
</evidence>
<comment type="caution">
    <text evidence="1">The sequence shown here is derived from an EMBL/GenBank/DDBJ whole genome shotgun (WGS) entry which is preliminary data.</text>
</comment>
<accession>A0AA39C2K8</accession>
<protein>
    <submittedName>
        <fullName evidence="1">Uncharacterized protein</fullName>
    </submittedName>
</protein>
<proteinExistence type="predicted"/>
<reference evidence="1" key="2">
    <citation type="submission" date="2023-03" db="EMBL/GenBank/DDBJ databases">
        <authorList>
            <person name="Inwood S.N."/>
            <person name="Skelly J.G."/>
            <person name="Guhlin J."/>
            <person name="Harrop T.W.R."/>
            <person name="Goldson S.G."/>
            <person name="Dearden P.K."/>
        </authorList>
    </citation>
    <scope>NUCLEOTIDE SEQUENCE</scope>
    <source>
        <strain evidence="1">Lincoln</strain>
        <tissue evidence="1">Whole body</tissue>
    </source>
</reference>
<sequence>MAGTVIAEELDLLEGYGEFKNILPFDIDDTVFCVSWVELNGTTYRNGMYLSTRSKDYKIMFNKIQHVLIVNADTITFLCLQVNIITFSQHFQSFEIEDTDRWTYVVQKKLTDVSSLNRHMMPNGKYYIPLVL</sequence>
<reference evidence="1" key="1">
    <citation type="journal article" date="2023" name="bioRxiv">
        <title>Scaffold-level genome assemblies of two parasitoid biocontrol wasps reveal the parthenogenesis mechanism and an associated novel virus.</title>
        <authorList>
            <person name="Inwood S."/>
            <person name="Skelly J."/>
            <person name="Guhlin J."/>
            <person name="Harrop T."/>
            <person name="Goldson S."/>
            <person name="Dearden P."/>
        </authorList>
    </citation>
    <scope>NUCLEOTIDE SEQUENCE</scope>
    <source>
        <strain evidence="1">Lincoln</strain>
        <tissue evidence="1">Whole body</tissue>
    </source>
</reference>
<keyword evidence="2" id="KW-1185">Reference proteome</keyword>
<evidence type="ECO:0000313" key="2">
    <source>
        <dbReference type="Proteomes" id="UP001168972"/>
    </source>
</evidence>
<dbReference type="Proteomes" id="UP001168972">
    <property type="component" value="Unassembled WGS sequence"/>
</dbReference>
<organism evidence="1 2">
    <name type="scientific">Microctonus hyperodae</name>
    <name type="common">Parasitoid wasp</name>
    <dbReference type="NCBI Taxonomy" id="165561"/>
    <lineage>
        <taxon>Eukaryota</taxon>
        <taxon>Metazoa</taxon>
        <taxon>Ecdysozoa</taxon>
        <taxon>Arthropoda</taxon>
        <taxon>Hexapoda</taxon>
        <taxon>Insecta</taxon>
        <taxon>Pterygota</taxon>
        <taxon>Neoptera</taxon>
        <taxon>Endopterygota</taxon>
        <taxon>Hymenoptera</taxon>
        <taxon>Apocrita</taxon>
        <taxon>Ichneumonoidea</taxon>
        <taxon>Braconidae</taxon>
        <taxon>Euphorinae</taxon>
        <taxon>Microctonus</taxon>
    </lineage>
</organism>